<dbReference type="PANTHER" id="PTHR30126">
    <property type="entry name" value="HTH-TYPE TRANSCRIPTIONAL REGULATOR"/>
    <property type="match status" value="1"/>
</dbReference>
<dbReference type="InterPro" id="IPR036388">
    <property type="entry name" value="WH-like_DNA-bd_sf"/>
</dbReference>
<comment type="caution">
    <text evidence="7">The sequence shown here is derived from an EMBL/GenBank/DDBJ whole genome shotgun (WGS) entry which is preliminary data.</text>
</comment>
<dbReference type="Proteomes" id="UP001500556">
    <property type="component" value="Unassembled WGS sequence"/>
</dbReference>
<evidence type="ECO:0000256" key="3">
    <source>
        <dbReference type="ARBA" id="ARBA00023125"/>
    </source>
</evidence>
<evidence type="ECO:0000256" key="1">
    <source>
        <dbReference type="ARBA" id="ARBA00009437"/>
    </source>
</evidence>
<dbReference type="InterPro" id="IPR000847">
    <property type="entry name" value="LysR_HTH_N"/>
</dbReference>
<comment type="similarity">
    <text evidence="1">Belongs to the LysR transcriptional regulatory family.</text>
</comment>
<protein>
    <recommendedName>
        <fullName evidence="6">HTH lysR-type domain-containing protein</fullName>
    </recommendedName>
</protein>
<accession>A0ABP8XU60</accession>
<evidence type="ECO:0000313" key="7">
    <source>
        <dbReference type="EMBL" id="GAA4712986.1"/>
    </source>
</evidence>
<dbReference type="Gene3D" id="1.10.10.10">
    <property type="entry name" value="Winged helix-like DNA-binding domain superfamily/Winged helix DNA-binding domain"/>
    <property type="match status" value="2"/>
</dbReference>
<keyword evidence="2" id="KW-0805">Transcription regulation</keyword>
<organism evidence="7 8">
    <name type="scientific">Pedococcus ginsenosidimutans</name>
    <dbReference type="NCBI Taxonomy" id="490570"/>
    <lineage>
        <taxon>Bacteria</taxon>
        <taxon>Bacillati</taxon>
        <taxon>Actinomycetota</taxon>
        <taxon>Actinomycetes</taxon>
        <taxon>Micrococcales</taxon>
        <taxon>Intrasporangiaceae</taxon>
        <taxon>Pedococcus</taxon>
    </lineage>
</organism>
<dbReference type="Pfam" id="PF00126">
    <property type="entry name" value="HTH_1"/>
    <property type="match status" value="1"/>
</dbReference>
<dbReference type="InterPro" id="IPR005119">
    <property type="entry name" value="LysR_subst-bd"/>
</dbReference>
<evidence type="ECO:0000259" key="6">
    <source>
        <dbReference type="PROSITE" id="PS50931"/>
    </source>
</evidence>
<keyword evidence="4" id="KW-0804">Transcription</keyword>
<dbReference type="Pfam" id="PF03466">
    <property type="entry name" value="LysR_substrate"/>
    <property type="match status" value="1"/>
</dbReference>
<dbReference type="InterPro" id="IPR036390">
    <property type="entry name" value="WH_DNA-bd_sf"/>
</dbReference>
<evidence type="ECO:0000256" key="5">
    <source>
        <dbReference type="SAM" id="MobiDB-lite"/>
    </source>
</evidence>
<keyword evidence="3" id="KW-0238">DNA-binding</keyword>
<feature type="compositionally biased region" description="Low complexity" evidence="5">
    <location>
        <begin position="347"/>
        <end position="370"/>
    </location>
</feature>
<dbReference type="Gene3D" id="3.40.190.10">
    <property type="entry name" value="Periplasmic binding protein-like II"/>
    <property type="match status" value="2"/>
</dbReference>
<dbReference type="PRINTS" id="PR00039">
    <property type="entry name" value="HTHLYSR"/>
</dbReference>
<evidence type="ECO:0000256" key="2">
    <source>
        <dbReference type="ARBA" id="ARBA00023015"/>
    </source>
</evidence>
<evidence type="ECO:0000256" key="4">
    <source>
        <dbReference type="ARBA" id="ARBA00023163"/>
    </source>
</evidence>
<dbReference type="PANTHER" id="PTHR30126:SF40">
    <property type="entry name" value="HTH-TYPE TRANSCRIPTIONAL REGULATOR GLTR"/>
    <property type="match status" value="1"/>
</dbReference>
<sequence length="485" mass="51492">MASELVEDLSYARPADPVLTGSTAPPAPLTRAVVALLGHIAAQHDLQRVSAAVKTPPKTLLRQIDRLEQVHGSPVARRVGARLALTELGHRLLVASRAFYVHVDGALDRAAGSVSAGRPVRLASALHLDAGLLHELATSDLPMLRVELHEARACLARYEDYEVDGALVWSMGERDGRCRRRQGVVTVVDDPLWVVLPEGHPLSLRRVLSLADLVDQPWVSGVDERGEPVVAVVFARHGLPVPARMQVAESASLAHCMGLRTGSFTLQSPSTIPDASWGAARPLAESPCRRLLLLAGATLSPAHLEQLAALVREHLVSRARRRLGDGHGVPDRGTWRSSQPLCALPQPGGSASAGEPAGASASPSAGASAGASPRVAAVCGGRRRTFAAPYLLDFGDVEVLAAVSRLGSINRAAASLSMSQPALTRRLQRLEAELGVQLLLRDSRGARPTEFLERLLRGIEEAGQRFTGVVTSPARPGRVEAPRSS</sequence>
<proteinExistence type="inferred from homology"/>
<dbReference type="PROSITE" id="PS50931">
    <property type="entry name" value="HTH_LYSR"/>
    <property type="match status" value="1"/>
</dbReference>
<evidence type="ECO:0000313" key="8">
    <source>
        <dbReference type="Proteomes" id="UP001500556"/>
    </source>
</evidence>
<feature type="region of interest" description="Disordered" evidence="5">
    <location>
        <begin position="323"/>
        <end position="370"/>
    </location>
</feature>
<feature type="domain" description="HTH lysR-type" evidence="6">
    <location>
        <begin position="392"/>
        <end position="449"/>
    </location>
</feature>
<dbReference type="RefSeq" id="WP_345501133.1">
    <property type="nucleotide sequence ID" value="NZ_BAABLO010000001.1"/>
</dbReference>
<dbReference type="SUPFAM" id="SSF53850">
    <property type="entry name" value="Periplasmic binding protein-like II"/>
    <property type="match status" value="1"/>
</dbReference>
<dbReference type="CDD" id="cd05466">
    <property type="entry name" value="PBP2_LTTR_substrate"/>
    <property type="match status" value="1"/>
</dbReference>
<keyword evidence="8" id="KW-1185">Reference proteome</keyword>
<feature type="compositionally biased region" description="Basic and acidic residues" evidence="5">
    <location>
        <begin position="323"/>
        <end position="334"/>
    </location>
</feature>
<reference evidence="8" key="1">
    <citation type="journal article" date="2019" name="Int. J. Syst. Evol. Microbiol.">
        <title>The Global Catalogue of Microorganisms (GCM) 10K type strain sequencing project: providing services to taxonomists for standard genome sequencing and annotation.</title>
        <authorList>
            <consortium name="The Broad Institute Genomics Platform"/>
            <consortium name="The Broad Institute Genome Sequencing Center for Infectious Disease"/>
            <person name="Wu L."/>
            <person name="Ma J."/>
        </authorList>
    </citation>
    <scope>NUCLEOTIDE SEQUENCE [LARGE SCALE GENOMIC DNA]</scope>
    <source>
        <strain evidence="8">JCM 18961</strain>
    </source>
</reference>
<dbReference type="SUPFAM" id="SSF46785">
    <property type="entry name" value="Winged helix' DNA-binding domain"/>
    <property type="match status" value="2"/>
</dbReference>
<dbReference type="EMBL" id="BAABLO010000001">
    <property type="protein sequence ID" value="GAA4712986.1"/>
    <property type="molecule type" value="Genomic_DNA"/>
</dbReference>
<name>A0ABP8XU60_9MICO</name>
<gene>
    <name evidence="7" type="ORF">GCM10025782_06440</name>
</gene>